<dbReference type="STRING" id="1450538.A0A2V5HAA0"/>
<accession>A0A2V5HAA0</accession>
<feature type="transmembrane region" description="Helical" evidence="5">
    <location>
        <begin position="152"/>
        <end position="174"/>
    </location>
</feature>
<sequence>MAMEFTFYYYAPSTAAAAIFVVLFGLSTLLHFYQLSRTRSWFMIPFFIGGILETIGYVGRLLSARQSPDFTQGPYIIQSALILIAPAFLAASIYMTLGRIIRMVHAEQHAVIRLSWMTKIFVTGDVLSFLMQASGAGLMVSNSNDPSTGEHVIIGGLFVQIIFFGFFIITAIIFESRMRKNPTSTAMELSGVWRRHMVALYVSSVLIFVRSIVRVVEYLQGYDGYLMKHEAFIYVFDALLMFGAMVVLQYYHPSQINCFLGMGDKYSEKAFKTRKFVPLATEMEVSSDV</sequence>
<evidence type="ECO:0000313" key="7">
    <source>
        <dbReference type="Proteomes" id="UP000249829"/>
    </source>
</evidence>
<comment type="subcellular location">
    <subcellularLocation>
        <location evidence="1">Membrane</location>
        <topology evidence="1">Multi-pass membrane protein</topology>
    </subcellularLocation>
</comment>
<reference evidence="6 7" key="1">
    <citation type="submission" date="2018-02" db="EMBL/GenBank/DDBJ databases">
        <title>The genomes of Aspergillus section Nigri reveals drivers in fungal speciation.</title>
        <authorList>
            <consortium name="DOE Joint Genome Institute"/>
            <person name="Vesth T.C."/>
            <person name="Nybo J."/>
            <person name="Theobald S."/>
            <person name="Brandl J."/>
            <person name="Frisvad J.C."/>
            <person name="Nielsen K.F."/>
            <person name="Lyhne E.K."/>
            <person name="Kogle M.E."/>
            <person name="Kuo A."/>
            <person name="Riley R."/>
            <person name="Clum A."/>
            <person name="Nolan M."/>
            <person name="Lipzen A."/>
            <person name="Salamov A."/>
            <person name="Henrissat B."/>
            <person name="Wiebenga A."/>
            <person name="De vries R.P."/>
            <person name="Grigoriev I.V."/>
            <person name="Mortensen U.H."/>
            <person name="Andersen M.R."/>
            <person name="Baker S.E."/>
        </authorList>
    </citation>
    <scope>NUCLEOTIDE SEQUENCE [LARGE SCALE GENOMIC DNA]</scope>
    <source>
        <strain evidence="6 7">CBS 115571</strain>
    </source>
</reference>
<dbReference type="AlphaFoldDB" id="A0A2V5HAA0"/>
<dbReference type="PANTHER" id="PTHR31465:SF35">
    <property type="entry name" value="RTA1 DOMAIN PROTEIN-RELATED"/>
    <property type="match status" value="1"/>
</dbReference>
<keyword evidence="4 5" id="KW-0472">Membrane</keyword>
<proteinExistence type="predicted"/>
<feature type="transmembrane region" description="Helical" evidence="5">
    <location>
        <begin position="233"/>
        <end position="251"/>
    </location>
</feature>
<evidence type="ECO:0000313" key="6">
    <source>
        <dbReference type="EMBL" id="PYI21318.1"/>
    </source>
</evidence>
<keyword evidence="2 5" id="KW-0812">Transmembrane</keyword>
<evidence type="ECO:0000256" key="5">
    <source>
        <dbReference type="SAM" id="Phobius"/>
    </source>
</evidence>
<evidence type="ECO:0000256" key="4">
    <source>
        <dbReference type="ARBA" id="ARBA00023136"/>
    </source>
</evidence>
<dbReference type="InterPro" id="IPR007568">
    <property type="entry name" value="RTA1"/>
</dbReference>
<evidence type="ECO:0000256" key="2">
    <source>
        <dbReference type="ARBA" id="ARBA00022692"/>
    </source>
</evidence>
<dbReference type="PANTHER" id="PTHR31465">
    <property type="entry name" value="PROTEIN RTA1-RELATED"/>
    <property type="match status" value="1"/>
</dbReference>
<name>A0A2V5HAA0_ASPV1</name>
<organism evidence="6 7">
    <name type="scientific">Aspergillus violaceofuscus (strain CBS 115571)</name>
    <dbReference type="NCBI Taxonomy" id="1450538"/>
    <lineage>
        <taxon>Eukaryota</taxon>
        <taxon>Fungi</taxon>
        <taxon>Dikarya</taxon>
        <taxon>Ascomycota</taxon>
        <taxon>Pezizomycotina</taxon>
        <taxon>Eurotiomycetes</taxon>
        <taxon>Eurotiomycetidae</taxon>
        <taxon>Eurotiales</taxon>
        <taxon>Aspergillaceae</taxon>
        <taxon>Aspergillus</taxon>
    </lineage>
</organism>
<evidence type="ECO:0000256" key="3">
    <source>
        <dbReference type="ARBA" id="ARBA00022989"/>
    </source>
</evidence>
<feature type="transmembrane region" description="Helical" evidence="5">
    <location>
        <begin position="195"/>
        <end position="213"/>
    </location>
</feature>
<keyword evidence="7" id="KW-1185">Reference proteome</keyword>
<dbReference type="Pfam" id="PF04479">
    <property type="entry name" value="RTA1"/>
    <property type="match status" value="1"/>
</dbReference>
<dbReference type="EMBL" id="KZ825118">
    <property type="protein sequence ID" value="PYI21318.1"/>
    <property type="molecule type" value="Genomic_DNA"/>
</dbReference>
<dbReference type="GO" id="GO:0016020">
    <property type="term" value="C:membrane"/>
    <property type="evidence" value="ECO:0007669"/>
    <property type="project" value="UniProtKB-SubCell"/>
</dbReference>
<feature type="transmembrane region" description="Helical" evidence="5">
    <location>
        <begin position="6"/>
        <end position="30"/>
    </location>
</feature>
<evidence type="ECO:0000256" key="1">
    <source>
        <dbReference type="ARBA" id="ARBA00004141"/>
    </source>
</evidence>
<feature type="transmembrane region" description="Helical" evidence="5">
    <location>
        <begin position="42"/>
        <end position="63"/>
    </location>
</feature>
<protein>
    <submittedName>
        <fullName evidence="6">RTA1-domain-containing protein</fullName>
    </submittedName>
</protein>
<feature type="transmembrane region" description="Helical" evidence="5">
    <location>
        <begin position="118"/>
        <end position="140"/>
    </location>
</feature>
<feature type="transmembrane region" description="Helical" evidence="5">
    <location>
        <begin position="75"/>
        <end position="97"/>
    </location>
</feature>
<gene>
    <name evidence="6" type="ORF">BO99DRAFT_421022</name>
</gene>
<keyword evidence="3 5" id="KW-1133">Transmembrane helix</keyword>
<dbReference type="Proteomes" id="UP000249829">
    <property type="component" value="Unassembled WGS sequence"/>
</dbReference>
<dbReference type="OMA" id="LMKHEVF"/>